<accession>T1CGN5</accession>
<dbReference type="AlphaFoldDB" id="T1CGN5"/>
<gene>
    <name evidence="5" type="ORF">B1A_08203</name>
</gene>
<evidence type="ECO:0000256" key="1">
    <source>
        <dbReference type="ARBA" id="ARBA00004442"/>
    </source>
</evidence>
<evidence type="ECO:0000313" key="5">
    <source>
        <dbReference type="EMBL" id="EQD66260.1"/>
    </source>
</evidence>
<feature type="non-terminal residue" evidence="5">
    <location>
        <position position="1"/>
    </location>
</feature>
<comment type="caution">
    <text evidence="5">The sequence shown here is derived from an EMBL/GenBank/DDBJ whole genome shotgun (WGS) entry which is preliminary data.</text>
</comment>
<evidence type="ECO:0000256" key="2">
    <source>
        <dbReference type="ARBA" id="ARBA00023136"/>
    </source>
</evidence>
<sequence>PGFNLTNIANFNDSTASNYHSYLYDTEQHFRGSETAASLNTTYSFAHGFLTSVESGIRFADRKDSFHQWSTFGAITSNEIQTNAPWFNHVPLGPFFSAYTSAPIEPPYVVYNPNLLHHEPASVYQAFGVPLPVDTGAQDYHVDERDYAGFVQLNFAHNIGIPMSGNIGVRFVRHEDFLNGELNSGGVLIPHTFTTGESNPLPSLNLLFKLTRDLQLRLAASQVIAYPDFSQMSPSIALLPAQGAASGGNPYLKPMKANQFDASLAYYFAPGAVVSGDIFYKKLSNFWLSETKQDAFTIDGVKYNLTGPIDG</sequence>
<protein>
    <submittedName>
        <fullName evidence="5">TonB-dependent outer membrane receptor</fullName>
    </submittedName>
</protein>
<dbReference type="PANTHER" id="PTHR40980:SF3">
    <property type="entry name" value="TONB-DEPENDENT RECEPTOR-LIKE BETA-BARREL DOMAIN-CONTAINING PROTEIN"/>
    <property type="match status" value="1"/>
</dbReference>
<dbReference type="InterPro" id="IPR036942">
    <property type="entry name" value="Beta-barrel_TonB_sf"/>
</dbReference>
<dbReference type="Pfam" id="PF00593">
    <property type="entry name" value="TonB_dep_Rec_b-barrel"/>
    <property type="match status" value="1"/>
</dbReference>
<organism evidence="5">
    <name type="scientific">mine drainage metagenome</name>
    <dbReference type="NCBI Taxonomy" id="410659"/>
    <lineage>
        <taxon>unclassified sequences</taxon>
        <taxon>metagenomes</taxon>
        <taxon>ecological metagenomes</taxon>
    </lineage>
</organism>
<keyword evidence="2" id="KW-0472">Membrane</keyword>
<dbReference type="PANTHER" id="PTHR40980">
    <property type="entry name" value="PLUG DOMAIN-CONTAINING PROTEIN"/>
    <property type="match status" value="1"/>
</dbReference>
<evidence type="ECO:0000256" key="3">
    <source>
        <dbReference type="ARBA" id="ARBA00023237"/>
    </source>
</evidence>
<evidence type="ECO:0000259" key="4">
    <source>
        <dbReference type="Pfam" id="PF00593"/>
    </source>
</evidence>
<dbReference type="Gene3D" id="2.40.170.20">
    <property type="entry name" value="TonB-dependent receptor, beta-barrel domain"/>
    <property type="match status" value="1"/>
</dbReference>
<keyword evidence="5" id="KW-0675">Receptor</keyword>
<name>T1CGN5_9ZZZZ</name>
<keyword evidence="3" id="KW-0998">Cell outer membrane</keyword>
<reference evidence="5" key="2">
    <citation type="journal article" date="2014" name="ISME J.">
        <title>Microbial stratification in low pH oxic and suboxic macroscopic growths along an acid mine drainage.</title>
        <authorList>
            <person name="Mendez-Garcia C."/>
            <person name="Mesa V."/>
            <person name="Sprenger R.R."/>
            <person name="Richter M."/>
            <person name="Diez M.S."/>
            <person name="Solano J."/>
            <person name="Bargiela R."/>
            <person name="Golyshina O.V."/>
            <person name="Manteca A."/>
            <person name="Ramos J.L."/>
            <person name="Gallego J.R."/>
            <person name="Llorente I."/>
            <person name="Martins Dos Santos V.A."/>
            <person name="Jensen O.N."/>
            <person name="Pelaez A.I."/>
            <person name="Sanchez J."/>
            <person name="Ferrer M."/>
        </authorList>
    </citation>
    <scope>NUCLEOTIDE SEQUENCE</scope>
</reference>
<dbReference type="EMBL" id="AUZX01005867">
    <property type="protein sequence ID" value="EQD66260.1"/>
    <property type="molecule type" value="Genomic_DNA"/>
</dbReference>
<reference evidence="5" key="1">
    <citation type="submission" date="2013-08" db="EMBL/GenBank/DDBJ databases">
        <authorList>
            <person name="Mendez C."/>
            <person name="Richter M."/>
            <person name="Ferrer M."/>
            <person name="Sanchez J."/>
        </authorList>
    </citation>
    <scope>NUCLEOTIDE SEQUENCE</scope>
</reference>
<dbReference type="SUPFAM" id="SSF56935">
    <property type="entry name" value="Porins"/>
    <property type="match status" value="1"/>
</dbReference>
<comment type="subcellular location">
    <subcellularLocation>
        <location evidence="1">Cell outer membrane</location>
    </subcellularLocation>
</comment>
<dbReference type="InterPro" id="IPR000531">
    <property type="entry name" value="Beta-barrel_TonB"/>
</dbReference>
<feature type="domain" description="TonB-dependent receptor-like beta-barrel" evidence="4">
    <location>
        <begin position="12"/>
        <end position="293"/>
    </location>
</feature>
<feature type="non-terminal residue" evidence="5">
    <location>
        <position position="311"/>
    </location>
</feature>
<proteinExistence type="predicted"/>
<dbReference type="GO" id="GO:0009279">
    <property type="term" value="C:cell outer membrane"/>
    <property type="evidence" value="ECO:0007669"/>
    <property type="project" value="UniProtKB-SubCell"/>
</dbReference>